<evidence type="ECO:0000259" key="1">
    <source>
        <dbReference type="Pfam" id="PF09346"/>
    </source>
</evidence>
<sequence>MMRHIDFKNSTSFEPLTEEHLEEAEEFFDEFMDSVRFPPALIEQLKRNNGGEPVQRHFKTQTNEYPIRLFYNLSDNETIIAHESNGIFDKWHFLKNRFNNPLLVPIADTTIGDIIMLDYNGTPRDNPRVALWFHECDEKGEFSYPMEHIADNMEAFLELLTEDFTRS</sequence>
<gene>
    <name evidence="2" type="ORF">EA58_02950</name>
</gene>
<dbReference type="Proteomes" id="UP000027192">
    <property type="component" value="Unassembled WGS sequence"/>
</dbReference>
<protein>
    <recommendedName>
        <fullName evidence="1">Knr4/Smi1-like domain-containing protein</fullName>
    </recommendedName>
</protein>
<dbReference type="InterPro" id="IPR037883">
    <property type="entry name" value="Knr4/Smi1-like_sf"/>
</dbReference>
<reference evidence="2 3" key="1">
    <citation type="submission" date="2014-04" db="EMBL/GenBank/DDBJ databases">
        <title>Draft genome sequence of Photobacterium halotolerans S2753: a solonamide, ngercheumicin and holomycin producer.</title>
        <authorList>
            <person name="Machado H.R."/>
            <person name="Gram L."/>
        </authorList>
    </citation>
    <scope>NUCLEOTIDE SEQUENCE [LARGE SCALE GENOMIC DNA]</scope>
    <source>
        <strain evidence="2 3">S2753</strain>
    </source>
</reference>
<dbReference type="InterPro" id="IPR018958">
    <property type="entry name" value="Knr4/Smi1-like_dom"/>
</dbReference>
<dbReference type="EMBL" id="JMIB01000004">
    <property type="protein sequence ID" value="KDM93164.1"/>
    <property type="molecule type" value="Genomic_DNA"/>
</dbReference>
<evidence type="ECO:0000313" key="2">
    <source>
        <dbReference type="EMBL" id="KDM93164.1"/>
    </source>
</evidence>
<proteinExistence type="predicted"/>
<dbReference type="RefSeq" id="WP_036748689.1">
    <property type="nucleotide sequence ID" value="NZ_JAGSGC010000002.1"/>
</dbReference>
<dbReference type="SUPFAM" id="SSF160631">
    <property type="entry name" value="SMI1/KNR4-like"/>
    <property type="match status" value="1"/>
</dbReference>
<keyword evidence="3" id="KW-1185">Reference proteome</keyword>
<dbReference type="STRING" id="1654360.EA58_02950"/>
<dbReference type="Gene3D" id="3.40.1580.10">
    <property type="entry name" value="SMI1/KNR4-like"/>
    <property type="match status" value="1"/>
</dbReference>
<dbReference type="OrthoDB" id="4103969at2"/>
<organism evidence="2 3">
    <name type="scientific">Photobacterium galatheae</name>
    <dbReference type="NCBI Taxonomy" id="1654360"/>
    <lineage>
        <taxon>Bacteria</taxon>
        <taxon>Pseudomonadati</taxon>
        <taxon>Pseudomonadota</taxon>
        <taxon>Gammaproteobacteria</taxon>
        <taxon>Vibrionales</taxon>
        <taxon>Vibrionaceae</taxon>
        <taxon>Photobacterium</taxon>
    </lineage>
</organism>
<feature type="domain" description="Knr4/Smi1-like" evidence="1">
    <location>
        <begin position="15"/>
        <end position="158"/>
    </location>
</feature>
<dbReference type="Pfam" id="PF09346">
    <property type="entry name" value="SMI1_KNR4"/>
    <property type="match status" value="1"/>
</dbReference>
<comment type="caution">
    <text evidence="2">The sequence shown here is derived from an EMBL/GenBank/DDBJ whole genome shotgun (WGS) entry which is preliminary data.</text>
</comment>
<evidence type="ECO:0000313" key="3">
    <source>
        <dbReference type="Proteomes" id="UP000027192"/>
    </source>
</evidence>
<name>A0A066RS76_9GAMM</name>
<accession>A0A066RS76</accession>
<dbReference type="AlphaFoldDB" id="A0A066RS76"/>